<reference evidence="1" key="1">
    <citation type="journal article" date="2020" name="New Phytol.">
        <title>Comparative genomics reveals dynamic genome evolution in host specialist ectomycorrhizal fungi.</title>
        <authorList>
            <person name="Lofgren L.A."/>
            <person name="Nguyen N.H."/>
            <person name="Vilgalys R."/>
            <person name="Ruytinx J."/>
            <person name="Liao H.L."/>
            <person name="Branco S."/>
            <person name="Kuo A."/>
            <person name="LaButti K."/>
            <person name="Lipzen A."/>
            <person name="Andreopoulos W."/>
            <person name="Pangilinan J."/>
            <person name="Riley R."/>
            <person name="Hundley H."/>
            <person name="Na H."/>
            <person name="Barry K."/>
            <person name="Grigoriev I.V."/>
            <person name="Stajich J.E."/>
            <person name="Kennedy P.G."/>
        </authorList>
    </citation>
    <scope>NUCLEOTIDE SEQUENCE</scope>
    <source>
        <strain evidence="1">FC423</strain>
    </source>
</reference>
<evidence type="ECO:0000313" key="1">
    <source>
        <dbReference type="EMBL" id="KAG2109309.1"/>
    </source>
</evidence>
<sequence length="190" mass="21569">MFTGKWTTRYLEEIGIEDDETMFAILDHGRCIDERLNGMLQEAKRPNLVEKYSVIQALRNFWKKRKIARIPENRTALGVGNFGLHMNYLSSDFGIKFGSLSLVIVVVKAQLECLFFSPIVPDDSRLHSALHGLNSCLYTLVTYESENVRGMATPGPCQRFLPGTIDVRPSLNPQSVQIEEKKERKSGFSQ</sequence>
<keyword evidence="2" id="KW-1185">Reference proteome</keyword>
<accession>A0A9P7F728</accession>
<proteinExistence type="predicted"/>
<dbReference type="AlphaFoldDB" id="A0A9P7F728"/>
<gene>
    <name evidence="1" type="ORF">F5147DRAFT_652402</name>
</gene>
<comment type="caution">
    <text evidence="1">The sequence shown here is derived from an EMBL/GenBank/DDBJ whole genome shotgun (WGS) entry which is preliminary data.</text>
</comment>
<dbReference type="RefSeq" id="XP_041293391.1">
    <property type="nucleotide sequence ID" value="XM_041433620.1"/>
</dbReference>
<dbReference type="GeneID" id="64695879"/>
<organism evidence="1 2">
    <name type="scientific">Suillus discolor</name>
    <dbReference type="NCBI Taxonomy" id="1912936"/>
    <lineage>
        <taxon>Eukaryota</taxon>
        <taxon>Fungi</taxon>
        <taxon>Dikarya</taxon>
        <taxon>Basidiomycota</taxon>
        <taxon>Agaricomycotina</taxon>
        <taxon>Agaricomycetes</taxon>
        <taxon>Agaricomycetidae</taxon>
        <taxon>Boletales</taxon>
        <taxon>Suillineae</taxon>
        <taxon>Suillaceae</taxon>
        <taxon>Suillus</taxon>
    </lineage>
</organism>
<name>A0A9P7F728_9AGAM</name>
<protein>
    <submittedName>
        <fullName evidence="1">Uncharacterized protein</fullName>
    </submittedName>
</protein>
<evidence type="ECO:0000313" key="2">
    <source>
        <dbReference type="Proteomes" id="UP000823399"/>
    </source>
</evidence>
<dbReference type="Proteomes" id="UP000823399">
    <property type="component" value="Unassembled WGS sequence"/>
</dbReference>
<dbReference type="EMBL" id="JABBWM010000024">
    <property type="protein sequence ID" value="KAG2109309.1"/>
    <property type="molecule type" value="Genomic_DNA"/>
</dbReference>